<evidence type="ECO:0000256" key="1">
    <source>
        <dbReference type="SAM" id="Phobius"/>
    </source>
</evidence>
<organism evidence="2 3">
    <name type="scientific">Almyronema epifaneia S1</name>
    <dbReference type="NCBI Taxonomy" id="2991925"/>
    <lineage>
        <taxon>Bacteria</taxon>
        <taxon>Bacillati</taxon>
        <taxon>Cyanobacteriota</taxon>
        <taxon>Cyanophyceae</taxon>
        <taxon>Nodosilineales</taxon>
        <taxon>Nodosilineaceae</taxon>
        <taxon>Almyronema</taxon>
        <taxon>Almyronema epifaneia</taxon>
    </lineage>
</organism>
<dbReference type="Proteomes" id="UP001600165">
    <property type="component" value="Unassembled WGS sequence"/>
</dbReference>
<gene>
    <name evidence="2" type="ORF">ACFVKH_12335</name>
</gene>
<reference evidence="2 3" key="1">
    <citation type="submission" date="2024-10" db="EMBL/GenBank/DDBJ databases">
        <authorList>
            <person name="Ratan Roy A."/>
            <person name="Morales Sandoval P.H."/>
            <person name="De Los Santos Villalobos S."/>
            <person name="Chakraborty S."/>
            <person name="Mukherjee J."/>
        </authorList>
    </citation>
    <scope>NUCLEOTIDE SEQUENCE [LARGE SCALE GENOMIC DNA]</scope>
    <source>
        <strain evidence="2 3">S1</strain>
    </source>
</reference>
<proteinExistence type="predicted"/>
<dbReference type="EMBL" id="JBHZOL010000077">
    <property type="protein sequence ID" value="MFE4107074.1"/>
    <property type="molecule type" value="Genomic_DNA"/>
</dbReference>
<evidence type="ECO:0000313" key="2">
    <source>
        <dbReference type="EMBL" id="MFE4107074.1"/>
    </source>
</evidence>
<keyword evidence="1" id="KW-0812">Transmembrane</keyword>
<keyword evidence="3" id="KW-1185">Reference proteome</keyword>
<name>A0ABW6IFV2_9CYAN</name>
<feature type="transmembrane region" description="Helical" evidence="1">
    <location>
        <begin position="199"/>
        <end position="220"/>
    </location>
</feature>
<protein>
    <submittedName>
        <fullName evidence="2">Uncharacterized protein</fullName>
    </submittedName>
</protein>
<keyword evidence="1" id="KW-0472">Membrane</keyword>
<comment type="caution">
    <text evidence="2">The sequence shown here is derived from an EMBL/GenBank/DDBJ whole genome shotgun (WGS) entry which is preliminary data.</text>
</comment>
<keyword evidence="1" id="KW-1133">Transmembrane helix</keyword>
<accession>A0ABW6IFV2</accession>
<evidence type="ECO:0000313" key="3">
    <source>
        <dbReference type="Proteomes" id="UP001600165"/>
    </source>
</evidence>
<sequence>MRLSYPLLTMGLAIALGFGWLAPAIRAARSPLMASTCPYAQIRLETTQAIDRGAICVAARPWFRAGLQVLVYFTDTRPANPGLWRHQVRQVEAAAGLRTLPPDRFEPNAIALSLTLAPELTNNIVITYGDQLSRTPIDDPARLEAVKQAMSQQLPTQPTAALVTGLEQTYQLFADVPPSSVQNLPQQTMPSTATPVSEILWLLGGSLLTLGGLMVGAIAWRHYRHQQSLAARLQRLQTATANLLMACNRLLLGDWPEATALYQQFVAAGGLRYPSLIQQVTAALAAAQAEQQRALQQQPLKQPLAITTAAMKRTLRHWEWIYLTLLGSRDRTFKLSNSDLQALLQPDLPDTARWLVKVELEQIDPAHSDCVGVVGYIAEVQQILARLQQAPQQAPTQLATLQQSRQTLADQLSPALQLAPAVALQPLDSLIQQATSYLNQDLPLSALEVCQQAEQVYQTLAALNQALTLHERQQAEICAYLEQGLQPPLLAAKQQRVKQLLVDMRRFLEQGQDAAVKSSLPAFNQASQQALALVHTWHQRYQANQQTLSQLKQTLTAAQTELEAQAQPNWRSLQAYPQPHWQDLTGCVAEAAKTLAQLNHDQMPQLEKLTSLAQQDLPQAERLATEIATTLQAVTQQMQQMSDRLRHLQTTEPQP</sequence>
<dbReference type="RefSeq" id="WP_377965443.1">
    <property type="nucleotide sequence ID" value="NZ_JBHZOL010000077.1"/>
</dbReference>